<dbReference type="AlphaFoldDB" id="A0AA39I9G6"/>
<protein>
    <recommendedName>
        <fullName evidence="5">Protein kinase domain-containing protein</fullName>
    </recommendedName>
</protein>
<dbReference type="Proteomes" id="UP001175271">
    <property type="component" value="Unassembled WGS sequence"/>
</dbReference>
<evidence type="ECO:0000313" key="7">
    <source>
        <dbReference type="Proteomes" id="UP001175271"/>
    </source>
</evidence>
<evidence type="ECO:0000256" key="2">
    <source>
        <dbReference type="ARBA" id="ARBA00022840"/>
    </source>
</evidence>
<dbReference type="PANTHER" id="PTHR24359">
    <property type="entry name" value="SERINE/THREONINE-PROTEIN KINASE SBK1"/>
    <property type="match status" value="1"/>
</dbReference>
<keyword evidence="7" id="KW-1185">Reference proteome</keyword>
<keyword evidence="4" id="KW-0808">Transferase</keyword>
<name>A0AA39I9G6_9BILA</name>
<keyword evidence="2 3" id="KW-0067">ATP-binding</keyword>
<evidence type="ECO:0000256" key="1">
    <source>
        <dbReference type="ARBA" id="ARBA00022741"/>
    </source>
</evidence>
<feature type="domain" description="Protein kinase" evidence="5">
    <location>
        <begin position="16"/>
        <end position="269"/>
    </location>
</feature>
<comment type="similarity">
    <text evidence="4">Belongs to the protein kinase superfamily.</text>
</comment>
<dbReference type="PROSITE" id="PS00108">
    <property type="entry name" value="PROTEIN_KINASE_ST"/>
    <property type="match status" value="1"/>
</dbReference>
<dbReference type="SUPFAM" id="SSF56112">
    <property type="entry name" value="Protein kinase-like (PK-like)"/>
    <property type="match status" value="1"/>
</dbReference>
<dbReference type="InterPro" id="IPR011009">
    <property type="entry name" value="Kinase-like_dom_sf"/>
</dbReference>
<dbReference type="PROSITE" id="PS00107">
    <property type="entry name" value="PROTEIN_KINASE_ATP"/>
    <property type="match status" value="1"/>
</dbReference>
<dbReference type="Gene3D" id="1.10.510.10">
    <property type="entry name" value="Transferase(Phosphotransferase) domain 1"/>
    <property type="match status" value="1"/>
</dbReference>
<dbReference type="EMBL" id="JAUCMV010000002">
    <property type="protein sequence ID" value="KAK0419565.1"/>
    <property type="molecule type" value="Genomic_DNA"/>
</dbReference>
<feature type="binding site" evidence="3">
    <location>
        <position position="43"/>
    </location>
    <ligand>
        <name>ATP</name>
        <dbReference type="ChEBI" id="CHEBI:30616"/>
    </ligand>
</feature>
<evidence type="ECO:0000256" key="4">
    <source>
        <dbReference type="RuleBase" id="RU000304"/>
    </source>
</evidence>
<dbReference type="PROSITE" id="PS50011">
    <property type="entry name" value="PROTEIN_KINASE_DOM"/>
    <property type="match status" value="1"/>
</dbReference>
<keyword evidence="1 3" id="KW-0547">Nucleotide-binding</keyword>
<dbReference type="Pfam" id="PF00069">
    <property type="entry name" value="Pkinase"/>
    <property type="match status" value="1"/>
</dbReference>
<dbReference type="PANTHER" id="PTHR24359:SF1">
    <property type="entry name" value="INHIBITOR OF NUCLEAR FACTOR KAPPA-B KINASE EPSILON SUBUNIT HOMOLOG 1-RELATED"/>
    <property type="match status" value="1"/>
</dbReference>
<evidence type="ECO:0000256" key="3">
    <source>
        <dbReference type="PROSITE-ProRule" id="PRU10141"/>
    </source>
</evidence>
<dbReference type="GO" id="GO:0005524">
    <property type="term" value="F:ATP binding"/>
    <property type="evidence" value="ECO:0007669"/>
    <property type="project" value="UniProtKB-UniRule"/>
</dbReference>
<evidence type="ECO:0000259" key="5">
    <source>
        <dbReference type="PROSITE" id="PS50011"/>
    </source>
</evidence>
<comment type="caution">
    <text evidence="6">The sequence shown here is derived from an EMBL/GenBank/DDBJ whole genome shotgun (WGS) entry which is preliminary data.</text>
</comment>
<dbReference type="CDD" id="cd00180">
    <property type="entry name" value="PKc"/>
    <property type="match status" value="1"/>
</dbReference>
<dbReference type="GO" id="GO:0004674">
    <property type="term" value="F:protein serine/threonine kinase activity"/>
    <property type="evidence" value="ECO:0007669"/>
    <property type="project" value="UniProtKB-KW"/>
</dbReference>
<dbReference type="InterPro" id="IPR008271">
    <property type="entry name" value="Ser/Thr_kinase_AS"/>
</dbReference>
<reference evidence="6" key="1">
    <citation type="submission" date="2023-06" db="EMBL/GenBank/DDBJ databases">
        <title>Genomic analysis of the entomopathogenic nematode Steinernema hermaphroditum.</title>
        <authorList>
            <person name="Schwarz E.M."/>
            <person name="Heppert J.K."/>
            <person name="Baniya A."/>
            <person name="Schwartz H.T."/>
            <person name="Tan C.-H."/>
            <person name="Antoshechkin I."/>
            <person name="Sternberg P.W."/>
            <person name="Goodrich-Blair H."/>
            <person name="Dillman A.R."/>
        </authorList>
    </citation>
    <scope>NUCLEOTIDE SEQUENCE</scope>
    <source>
        <strain evidence="6">PS9179</strain>
        <tissue evidence="6">Whole animal</tissue>
    </source>
</reference>
<dbReference type="InterPro" id="IPR017441">
    <property type="entry name" value="Protein_kinase_ATP_BS"/>
</dbReference>
<dbReference type="SMART" id="SM00220">
    <property type="entry name" value="S_TKc"/>
    <property type="match status" value="1"/>
</dbReference>
<keyword evidence="4" id="KW-0418">Kinase</keyword>
<proteinExistence type="inferred from homology"/>
<organism evidence="6 7">
    <name type="scientific">Steinernema hermaphroditum</name>
    <dbReference type="NCBI Taxonomy" id="289476"/>
    <lineage>
        <taxon>Eukaryota</taxon>
        <taxon>Metazoa</taxon>
        <taxon>Ecdysozoa</taxon>
        <taxon>Nematoda</taxon>
        <taxon>Chromadorea</taxon>
        <taxon>Rhabditida</taxon>
        <taxon>Tylenchina</taxon>
        <taxon>Panagrolaimomorpha</taxon>
        <taxon>Strongyloidoidea</taxon>
        <taxon>Steinernematidae</taxon>
        <taxon>Steinernema</taxon>
    </lineage>
</organism>
<keyword evidence="4" id="KW-0723">Serine/threonine-protein kinase</keyword>
<dbReference type="InterPro" id="IPR000719">
    <property type="entry name" value="Prot_kinase_dom"/>
</dbReference>
<gene>
    <name evidence="6" type="ORF">QR680_014211</name>
</gene>
<sequence>MALFTRPFQWFFDNDYDLVDYLGSGGFGTVLKITSKEGTFAMKTTKCWEFGDIGRREFHALQRFQCHPNVLKCHAGKMSNDGFRLLLDLAPYGDLRQVVDKHGFCRRHTAHCYYNQIMGALHCMHTSDDYCHRDLKPENVLVFSRQLCKIGDFGSSLPMDFESKKVPRGGTRRYHPPDIISAVNGIKMDQWGAGMILAFCLIGKDPWNAASMDDPEYEAFQRGDLSALVQINLRWKRLTSTDFHFLRQILRHDPMKRRVPNYNMTSRFRGLEATSSSTAPYQDPVWHAGIHFPAQRDVLKGMNNMKIKETENPRGVVVQEPPERTHAGGHYRPIGPPPGMNHQPSPMDGCIYSRRLSDELIHQLMNCDRMELGSRAQHQRVNMTKIVGGPQRSTQLVTLQRHLQEPRPSE</sequence>
<evidence type="ECO:0000313" key="6">
    <source>
        <dbReference type="EMBL" id="KAK0419565.1"/>
    </source>
</evidence>
<accession>A0AA39I9G6</accession>